<protein>
    <submittedName>
        <fullName evidence="1">Uncharacterized protein</fullName>
    </submittedName>
</protein>
<accession>A0AAW1A7W3</accession>
<organism evidence="1 2">
    <name type="scientific">Tetragonisca angustula</name>
    <dbReference type="NCBI Taxonomy" id="166442"/>
    <lineage>
        <taxon>Eukaryota</taxon>
        <taxon>Metazoa</taxon>
        <taxon>Ecdysozoa</taxon>
        <taxon>Arthropoda</taxon>
        <taxon>Hexapoda</taxon>
        <taxon>Insecta</taxon>
        <taxon>Pterygota</taxon>
        <taxon>Neoptera</taxon>
        <taxon>Endopterygota</taxon>
        <taxon>Hymenoptera</taxon>
        <taxon>Apocrita</taxon>
        <taxon>Aculeata</taxon>
        <taxon>Apoidea</taxon>
        <taxon>Anthophila</taxon>
        <taxon>Apidae</taxon>
        <taxon>Tetragonisca</taxon>
    </lineage>
</organism>
<comment type="caution">
    <text evidence="1">The sequence shown here is derived from an EMBL/GenBank/DDBJ whole genome shotgun (WGS) entry which is preliminary data.</text>
</comment>
<dbReference type="Gene3D" id="2.20.20.160">
    <property type="match status" value="1"/>
</dbReference>
<sequence>MRVQKSIFISNITLILYIILVHVKMFILIYFLLFTITTCFSSYVIISSKLNSTTFKYWNGINGESDLHKCKINEVCNVIHNRFWVSGLTERFCYCSNGKECPWQWTRELGNLSISLNNKSHMKFCVPITELNICKYNQEAINVYGKSDRNNSYLIPYNVTLKCNCPESHYWRLQKYTYLENDFITQTFKCVKKRMCNTYEFCGHIRSDLYSTYYRCICPENHLCIFQDRNKENVQELLYSGSAHKGYCIPFKNV</sequence>
<proteinExistence type="predicted"/>
<dbReference type="InterPro" id="IPR017915">
    <property type="entry name" value="Colipase_CS"/>
</dbReference>
<reference evidence="1 2" key="1">
    <citation type="submission" date="2024-05" db="EMBL/GenBank/DDBJ databases">
        <title>The nuclear and mitochondrial genome assemblies of Tetragonisca angustula (Apidae: Meliponini), a tiny yet remarkable pollinator in the Neotropics.</title>
        <authorList>
            <person name="Ferrari R."/>
            <person name="Ricardo P.C."/>
            <person name="Dias F.C."/>
            <person name="Araujo N.S."/>
            <person name="Soares D.O."/>
            <person name="Zhou Q.-S."/>
            <person name="Zhu C.-D."/>
            <person name="Coutinho L."/>
            <person name="Airas M.C."/>
            <person name="Batista T.M."/>
        </authorList>
    </citation>
    <scope>NUCLEOTIDE SEQUENCE [LARGE SCALE GENOMIC DNA]</scope>
    <source>
        <strain evidence="1">ASF017062</strain>
        <tissue evidence="1">Abdomen</tissue>
    </source>
</reference>
<gene>
    <name evidence="1" type="ORF">QLX08_003218</name>
</gene>
<name>A0AAW1A7W3_9HYME</name>
<dbReference type="PROSITE" id="PS00121">
    <property type="entry name" value="COLIPASE_1"/>
    <property type="match status" value="1"/>
</dbReference>
<dbReference type="GO" id="GO:0008047">
    <property type="term" value="F:enzyme activator activity"/>
    <property type="evidence" value="ECO:0007669"/>
    <property type="project" value="InterPro"/>
</dbReference>
<dbReference type="EMBL" id="JAWNGG020000046">
    <property type="protein sequence ID" value="KAK9305988.1"/>
    <property type="molecule type" value="Genomic_DNA"/>
</dbReference>
<dbReference type="AlphaFoldDB" id="A0AAW1A7W3"/>
<dbReference type="GO" id="GO:0016042">
    <property type="term" value="P:lipid catabolic process"/>
    <property type="evidence" value="ECO:0007669"/>
    <property type="project" value="InterPro"/>
</dbReference>
<dbReference type="GO" id="GO:0007586">
    <property type="term" value="P:digestion"/>
    <property type="evidence" value="ECO:0007669"/>
    <property type="project" value="InterPro"/>
</dbReference>
<dbReference type="Proteomes" id="UP001432146">
    <property type="component" value="Unassembled WGS sequence"/>
</dbReference>
<dbReference type="GO" id="GO:0005576">
    <property type="term" value="C:extracellular region"/>
    <property type="evidence" value="ECO:0007669"/>
    <property type="project" value="InterPro"/>
</dbReference>
<evidence type="ECO:0000313" key="1">
    <source>
        <dbReference type="EMBL" id="KAK9305988.1"/>
    </source>
</evidence>
<evidence type="ECO:0000313" key="2">
    <source>
        <dbReference type="Proteomes" id="UP001432146"/>
    </source>
</evidence>
<keyword evidence="2" id="KW-1185">Reference proteome</keyword>